<dbReference type="EMBL" id="VYKL01000015">
    <property type="protein sequence ID" value="KAA9026121.1"/>
    <property type="molecule type" value="Genomic_DNA"/>
</dbReference>
<evidence type="ECO:0000256" key="3">
    <source>
        <dbReference type="ARBA" id="ARBA00022576"/>
    </source>
</evidence>
<dbReference type="Gene3D" id="3.40.640.10">
    <property type="entry name" value="Type I PLP-dependent aspartate aminotransferase-like (Major domain)"/>
    <property type="match status" value="1"/>
</dbReference>
<dbReference type="GO" id="GO:0030170">
    <property type="term" value="F:pyridoxal phosphate binding"/>
    <property type="evidence" value="ECO:0007669"/>
    <property type="project" value="InterPro"/>
</dbReference>
<dbReference type="Pfam" id="PF00155">
    <property type="entry name" value="Aminotran_1_2"/>
    <property type="match status" value="1"/>
</dbReference>
<keyword evidence="6 7" id="KW-0368">Histidine biosynthesis</keyword>
<comment type="pathway">
    <text evidence="7">Amino-acid biosynthesis; L-histidine biosynthesis; L-histidine from 5-phospho-alpha-D-ribose 1-diphosphate: step 7/9.</text>
</comment>
<evidence type="ECO:0000256" key="5">
    <source>
        <dbReference type="ARBA" id="ARBA00022898"/>
    </source>
</evidence>
<keyword evidence="4 7" id="KW-0808">Transferase</keyword>
<dbReference type="Proteomes" id="UP000326671">
    <property type="component" value="Unassembled WGS sequence"/>
</dbReference>
<dbReference type="PANTHER" id="PTHR43643:SF3">
    <property type="entry name" value="HISTIDINOL-PHOSPHATE AMINOTRANSFERASE"/>
    <property type="match status" value="1"/>
</dbReference>
<comment type="caution">
    <text evidence="9">The sequence shown here is derived from an EMBL/GenBank/DDBJ whole genome shotgun (WGS) entry which is preliminary data.</text>
</comment>
<dbReference type="NCBIfam" id="TIGR01141">
    <property type="entry name" value="hisC"/>
    <property type="match status" value="1"/>
</dbReference>
<dbReference type="InterPro" id="IPR015422">
    <property type="entry name" value="PyrdxlP-dep_Trfase_small"/>
</dbReference>
<name>A0A5J5HVC7_9BACI</name>
<keyword evidence="5 7" id="KW-0663">Pyridoxal phosphate</keyword>
<accession>A0A5J5HVC7</accession>
<dbReference type="OrthoDB" id="9813612at2"/>
<dbReference type="SUPFAM" id="SSF53383">
    <property type="entry name" value="PLP-dependent transferases"/>
    <property type="match status" value="1"/>
</dbReference>
<dbReference type="InterPro" id="IPR004839">
    <property type="entry name" value="Aminotransferase_I/II_large"/>
</dbReference>
<dbReference type="PANTHER" id="PTHR43643">
    <property type="entry name" value="HISTIDINOL-PHOSPHATE AMINOTRANSFERASE 2"/>
    <property type="match status" value="1"/>
</dbReference>
<evidence type="ECO:0000313" key="9">
    <source>
        <dbReference type="EMBL" id="KAA9026121.1"/>
    </source>
</evidence>
<comment type="cofactor">
    <cofactor evidence="1 7">
        <name>pyridoxal 5'-phosphate</name>
        <dbReference type="ChEBI" id="CHEBI:597326"/>
    </cofactor>
</comment>
<dbReference type="EC" id="2.6.1.9" evidence="7"/>
<dbReference type="Gene3D" id="3.90.1150.10">
    <property type="entry name" value="Aspartate Aminotransferase, domain 1"/>
    <property type="match status" value="1"/>
</dbReference>
<dbReference type="AlphaFoldDB" id="A0A5J5HVC7"/>
<dbReference type="HAMAP" id="MF_01023">
    <property type="entry name" value="HisC_aminotrans_2"/>
    <property type="match status" value="1"/>
</dbReference>
<dbReference type="InterPro" id="IPR005861">
    <property type="entry name" value="HisP_aminotrans"/>
</dbReference>
<gene>
    <name evidence="7" type="primary">hisC</name>
    <name evidence="9" type="ORF">F4V44_09610</name>
</gene>
<dbReference type="CDD" id="cd00609">
    <property type="entry name" value="AAT_like"/>
    <property type="match status" value="1"/>
</dbReference>
<dbReference type="RefSeq" id="WP_150439771.1">
    <property type="nucleotide sequence ID" value="NZ_VYKL01000015.1"/>
</dbReference>
<comment type="similarity">
    <text evidence="7">Belongs to the class-II pyridoxal-phosphate-dependent aminotransferase family. Histidinol-phosphate aminotransferase subfamily.</text>
</comment>
<evidence type="ECO:0000256" key="2">
    <source>
        <dbReference type="ARBA" id="ARBA00011738"/>
    </source>
</evidence>
<evidence type="ECO:0000256" key="1">
    <source>
        <dbReference type="ARBA" id="ARBA00001933"/>
    </source>
</evidence>
<evidence type="ECO:0000259" key="8">
    <source>
        <dbReference type="Pfam" id="PF00155"/>
    </source>
</evidence>
<evidence type="ECO:0000256" key="7">
    <source>
        <dbReference type="HAMAP-Rule" id="MF_01023"/>
    </source>
</evidence>
<dbReference type="GO" id="GO:0000105">
    <property type="term" value="P:L-histidine biosynthetic process"/>
    <property type="evidence" value="ECO:0007669"/>
    <property type="project" value="UniProtKB-UniRule"/>
</dbReference>
<reference evidence="9 10" key="1">
    <citation type="submission" date="2019-09" db="EMBL/GenBank/DDBJ databases">
        <title>Whole genome sequences of isolates from the Mars Exploration Rovers.</title>
        <authorList>
            <person name="Seuylemezian A."/>
            <person name="Vaishampayan P."/>
        </authorList>
    </citation>
    <scope>NUCLEOTIDE SEQUENCE [LARGE SCALE GENOMIC DNA]</scope>
    <source>
        <strain evidence="9 10">MER_TA_151</strain>
    </source>
</reference>
<dbReference type="InterPro" id="IPR050106">
    <property type="entry name" value="HistidinolP_aminotransfase"/>
</dbReference>
<dbReference type="InterPro" id="IPR015421">
    <property type="entry name" value="PyrdxlP-dep_Trfase_major"/>
</dbReference>
<feature type="domain" description="Aminotransferase class I/classII large" evidence="8">
    <location>
        <begin position="30"/>
        <end position="353"/>
    </location>
</feature>
<comment type="subunit">
    <text evidence="2 7">Homodimer.</text>
</comment>
<proteinExistence type="inferred from homology"/>
<feature type="modified residue" description="N6-(pyridoxal phosphate)lysine" evidence="7">
    <location>
        <position position="222"/>
    </location>
</feature>
<dbReference type="UniPathway" id="UPA00031">
    <property type="reaction ID" value="UER00012"/>
</dbReference>
<sequence length="367" mass="41095">MKWKEQLLSLEPYKPGRPIESVKKEFGLDQVVKLASNENPFGTSQKVVAALQSVLSSFAIYPDGYAANLRSAVSEFLKVDEEQLIFGNGADNLIQIISRAFLSPGKNTVMANPSFSQYKHNAIIDGAEIREIPLIDGEHDLDAMLQAIDENTAVIWVCSPNNPTGIHISREKMTSFLKKVPEETLVVIDDAYHDYVVADDFYDAVEFVNQYKNLIVLRTFSKIYGIASLRVGYGVAHQDIIRVLEPAREPFNVNTLGQIAAVAALSDQDYVNECRRKNREGMKQFEEFCEEHQLHYFPSQANFILIDFGTNGDEVFQYLLQKGYIVRSGNALGYASSVRVTVGSNEENSGVIEAMKQYLQEKASLTN</sequence>
<keyword evidence="10" id="KW-1185">Reference proteome</keyword>
<evidence type="ECO:0000313" key="10">
    <source>
        <dbReference type="Proteomes" id="UP000326671"/>
    </source>
</evidence>
<evidence type="ECO:0000256" key="6">
    <source>
        <dbReference type="ARBA" id="ARBA00023102"/>
    </source>
</evidence>
<comment type="catalytic activity">
    <reaction evidence="7">
        <text>L-histidinol phosphate + 2-oxoglutarate = 3-(imidazol-4-yl)-2-oxopropyl phosphate + L-glutamate</text>
        <dbReference type="Rhea" id="RHEA:23744"/>
        <dbReference type="ChEBI" id="CHEBI:16810"/>
        <dbReference type="ChEBI" id="CHEBI:29985"/>
        <dbReference type="ChEBI" id="CHEBI:57766"/>
        <dbReference type="ChEBI" id="CHEBI:57980"/>
        <dbReference type="EC" id="2.6.1.9"/>
    </reaction>
</comment>
<organism evidence="9 10">
    <name type="scientific">Niallia endozanthoxylica</name>
    <dbReference type="NCBI Taxonomy" id="2036016"/>
    <lineage>
        <taxon>Bacteria</taxon>
        <taxon>Bacillati</taxon>
        <taxon>Bacillota</taxon>
        <taxon>Bacilli</taxon>
        <taxon>Bacillales</taxon>
        <taxon>Bacillaceae</taxon>
        <taxon>Niallia</taxon>
    </lineage>
</organism>
<dbReference type="InterPro" id="IPR015424">
    <property type="entry name" value="PyrdxlP-dep_Trfase"/>
</dbReference>
<keyword evidence="7" id="KW-0028">Amino-acid biosynthesis</keyword>
<protein>
    <recommendedName>
        <fullName evidence="7">Histidinol-phosphate aminotransferase</fullName>
        <ecNumber evidence="7">2.6.1.9</ecNumber>
    </recommendedName>
    <alternativeName>
        <fullName evidence="7">Imidazole acetol-phosphate transaminase</fullName>
    </alternativeName>
</protein>
<dbReference type="GO" id="GO:0004400">
    <property type="term" value="F:histidinol-phosphate transaminase activity"/>
    <property type="evidence" value="ECO:0007669"/>
    <property type="project" value="UniProtKB-UniRule"/>
</dbReference>
<evidence type="ECO:0000256" key="4">
    <source>
        <dbReference type="ARBA" id="ARBA00022679"/>
    </source>
</evidence>
<keyword evidence="3 7" id="KW-0032">Aminotransferase</keyword>